<dbReference type="InterPro" id="IPR002656">
    <property type="entry name" value="Acyl_transf_3_dom"/>
</dbReference>
<feature type="domain" description="SGNH" evidence="3">
    <location>
        <begin position="421"/>
        <end position="650"/>
    </location>
</feature>
<keyword evidence="4" id="KW-0808">Transferase</keyword>
<reference evidence="4 5" key="1">
    <citation type="journal article" date="2019" name="Int. J. Syst. Evol. Microbiol.">
        <title>The Global Catalogue of Microorganisms (GCM) 10K type strain sequencing project: providing services to taxonomists for standard genome sequencing and annotation.</title>
        <authorList>
            <consortium name="The Broad Institute Genomics Platform"/>
            <consortium name="The Broad Institute Genome Sequencing Center for Infectious Disease"/>
            <person name="Wu L."/>
            <person name="Ma J."/>
        </authorList>
    </citation>
    <scope>NUCLEOTIDE SEQUENCE [LARGE SCALE GENOMIC DNA]</scope>
    <source>
        <strain evidence="4 5">JCM 16026</strain>
    </source>
</reference>
<feature type="transmembrane region" description="Helical" evidence="1">
    <location>
        <begin position="345"/>
        <end position="366"/>
    </location>
</feature>
<dbReference type="Proteomes" id="UP001501599">
    <property type="component" value="Unassembled WGS sequence"/>
</dbReference>
<evidence type="ECO:0000313" key="5">
    <source>
        <dbReference type="Proteomes" id="UP001501599"/>
    </source>
</evidence>
<keyword evidence="5" id="KW-1185">Reference proteome</keyword>
<sequence length="659" mass="69327">MQGLRAIACLLVAAYHVWPGRISGGVDVFFVITGFLVIPGIVQAIDDRGVPAAWRAIGRAIARQLPMAGLVLAVVGLGVLTLWPTFSRGTIALEVLASATWWQNWLLVDRATDYLATGTTPSPLQHFWATSVHVQVVVALVALVLATTLVARRMGRPTGAAVVAVLSVASLLSFWWAQLHVLAEPSAAYFDSVARLWEFGVGALVGLGASRARLTSRARTALGLLGLLLVLLAGRLSHLGDQPGAITLVPVAGALAILLAGTAPGGLAGRLLSWRPLVALGGLSWGLYLWCWPILVGYRLLAPERASTQPLLDGILLIVAAGVASWASTRLIARIDRLGRWRPSRVSTPLVAMAAVVLVATGGSLASPAPAVAGVASVQDAQARIEATIAEGEYPGTEWLGADAQAPEWVVDDCLDVDRERADRCTYGPEDASLHVAVVGDSHAISYLPGLRAALPDARVEVLTRGMCAFSTVSSRGGEDHWATCQAHADWATQRVLDGPIDLVVLANGLQNLDDATDDGVEAIEPSEALARMAEGTVERLAPLVDAGLPVLWLDGAPPNSAYASCALPASTESVAQRCTVARLDHMAARAHAFSAAAAFEPSITVVDQSGWWCSIERGLCPVTIDGMPVTADGNHLTWMLSTAYAPLLAREVEVALRP</sequence>
<protein>
    <submittedName>
        <fullName evidence="4">Acyltransferase family protein</fullName>
    </submittedName>
</protein>
<gene>
    <name evidence="4" type="ORF">GCM10009846_07830</name>
</gene>
<feature type="transmembrane region" description="Helical" evidence="1">
    <location>
        <begin position="221"/>
        <end position="239"/>
    </location>
</feature>
<dbReference type="Pfam" id="PF01757">
    <property type="entry name" value="Acyl_transf_3"/>
    <property type="match status" value="1"/>
</dbReference>
<dbReference type="PANTHER" id="PTHR23028:SF53">
    <property type="entry name" value="ACYL_TRANSF_3 DOMAIN-CONTAINING PROTEIN"/>
    <property type="match status" value="1"/>
</dbReference>
<dbReference type="Pfam" id="PF19040">
    <property type="entry name" value="SGNH"/>
    <property type="match status" value="1"/>
</dbReference>
<keyword evidence="1" id="KW-0812">Transmembrane</keyword>
<keyword evidence="1" id="KW-0472">Membrane</keyword>
<evidence type="ECO:0000256" key="1">
    <source>
        <dbReference type="SAM" id="Phobius"/>
    </source>
</evidence>
<name>A0ABN3AL76_9MICO</name>
<feature type="transmembrane region" description="Helical" evidence="1">
    <location>
        <begin position="65"/>
        <end position="86"/>
    </location>
</feature>
<feature type="domain" description="Acyltransferase 3" evidence="2">
    <location>
        <begin position="3"/>
        <end position="327"/>
    </location>
</feature>
<keyword evidence="1" id="KW-1133">Transmembrane helix</keyword>
<dbReference type="GO" id="GO:0016746">
    <property type="term" value="F:acyltransferase activity"/>
    <property type="evidence" value="ECO:0007669"/>
    <property type="project" value="UniProtKB-KW"/>
</dbReference>
<feature type="transmembrane region" description="Helical" evidence="1">
    <location>
        <begin position="189"/>
        <end position="209"/>
    </location>
</feature>
<accession>A0ABN3AL76</accession>
<evidence type="ECO:0000313" key="4">
    <source>
        <dbReference type="EMBL" id="GAA2171929.1"/>
    </source>
</evidence>
<evidence type="ECO:0000259" key="2">
    <source>
        <dbReference type="Pfam" id="PF01757"/>
    </source>
</evidence>
<dbReference type="InterPro" id="IPR043968">
    <property type="entry name" value="SGNH"/>
</dbReference>
<organism evidence="4 5">
    <name type="scientific">Agrococcus versicolor</name>
    <dbReference type="NCBI Taxonomy" id="501482"/>
    <lineage>
        <taxon>Bacteria</taxon>
        <taxon>Bacillati</taxon>
        <taxon>Actinomycetota</taxon>
        <taxon>Actinomycetes</taxon>
        <taxon>Micrococcales</taxon>
        <taxon>Microbacteriaceae</taxon>
        <taxon>Agrococcus</taxon>
    </lineage>
</organism>
<dbReference type="EMBL" id="BAAAQT010000005">
    <property type="protein sequence ID" value="GAA2171929.1"/>
    <property type="molecule type" value="Genomic_DNA"/>
</dbReference>
<comment type="caution">
    <text evidence="4">The sequence shown here is derived from an EMBL/GenBank/DDBJ whole genome shotgun (WGS) entry which is preliminary data.</text>
</comment>
<proteinExistence type="predicted"/>
<feature type="transmembrane region" description="Helical" evidence="1">
    <location>
        <begin position="315"/>
        <end position="333"/>
    </location>
</feature>
<feature type="transmembrane region" description="Helical" evidence="1">
    <location>
        <begin position="132"/>
        <end position="151"/>
    </location>
</feature>
<dbReference type="InterPro" id="IPR050879">
    <property type="entry name" value="Acyltransferase_3"/>
</dbReference>
<feature type="transmembrane region" description="Helical" evidence="1">
    <location>
        <begin position="158"/>
        <end position="177"/>
    </location>
</feature>
<keyword evidence="4" id="KW-0012">Acyltransferase</keyword>
<feature type="transmembrane region" description="Helical" evidence="1">
    <location>
        <begin position="245"/>
        <end position="265"/>
    </location>
</feature>
<dbReference type="PANTHER" id="PTHR23028">
    <property type="entry name" value="ACETYLTRANSFERASE"/>
    <property type="match status" value="1"/>
</dbReference>
<feature type="transmembrane region" description="Helical" evidence="1">
    <location>
        <begin position="29"/>
        <end position="45"/>
    </location>
</feature>
<evidence type="ECO:0000259" key="3">
    <source>
        <dbReference type="Pfam" id="PF19040"/>
    </source>
</evidence>
<feature type="transmembrane region" description="Helical" evidence="1">
    <location>
        <begin position="277"/>
        <end position="295"/>
    </location>
</feature>